<sequence length="324" mass="37010">MQNRISVIVPVYNVVHYLEQCVESILSQKCNDLEVILIDDGSTDGSGALCDELARKDARIHVIHQENAGAAAAKNAGLRVATGEYLAFVDSDDYLEPGAYPYLLKLIQENNADVVRGAFRNIFKTHETLQNNDCPRTCMTGTDFLRRFTTDWTCSLLWDKLYRREIFDGIFFEEGHKIDDEYFTYRGIINAKCVVCDDRIIYNYRKRASSVMVSASSGSQILLDRIDCLSRRRSRIHQEVPALAKEFDLHFLEMMIILSHDPYCSDGSIQQIRLALSGYFRETGHSSPPLALWRSLWKVRFAPAEQLVAKRNPVTVQESEDYFA</sequence>
<keyword evidence="1" id="KW-0328">Glycosyltransferase</keyword>
<evidence type="ECO:0000313" key="5">
    <source>
        <dbReference type="Proteomes" id="UP001299220"/>
    </source>
</evidence>
<evidence type="ECO:0000313" key="4">
    <source>
        <dbReference type="EMBL" id="MCF2652699.1"/>
    </source>
</evidence>
<evidence type="ECO:0000259" key="3">
    <source>
        <dbReference type="Pfam" id="PF00535"/>
    </source>
</evidence>
<dbReference type="PANTHER" id="PTHR22916">
    <property type="entry name" value="GLYCOSYLTRANSFERASE"/>
    <property type="match status" value="1"/>
</dbReference>
<comment type="caution">
    <text evidence="4">The sequence shown here is derived from an EMBL/GenBank/DDBJ whole genome shotgun (WGS) entry which is preliminary data.</text>
</comment>
<dbReference type="Pfam" id="PF00535">
    <property type="entry name" value="Glycos_transf_2"/>
    <property type="match status" value="1"/>
</dbReference>
<dbReference type="SUPFAM" id="SSF53448">
    <property type="entry name" value="Nucleotide-diphospho-sugar transferases"/>
    <property type="match status" value="1"/>
</dbReference>
<dbReference type="Gene3D" id="3.90.550.10">
    <property type="entry name" value="Spore Coat Polysaccharide Biosynthesis Protein SpsA, Chain A"/>
    <property type="match status" value="1"/>
</dbReference>
<keyword evidence="5" id="KW-1185">Reference proteome</keyword>
<dbReference type="RefSeq" id="WP_235323730.1">
    <property type="nucleotide sequence ID" value="NZ_JAFBIT010000002.1"/>
</dbReference>
<organism evidence="4 5">
    <name type="scientific">Anaeromassilibacillus senegalensis</name>
    <dbReference type="NCBI Taxonomy" id="1673717"/>
    <lineage>
        <taxon>Bacteria</taxon>
        <taxon>Bacillati</taxon>
        <taxon>Bacillota</taxon>
        <taxon>Clostridia</taxon>
        <taxon>Eubacteriales</taxon>
        <taxon>Acutalibacteraceae</taxon>
        <taxon>Anaeromassilibacillus</taxon>
    </lineage>
</organism>
<accession>A0ABS9CRX3</accession>
<dbReference type="InterPro" id="IPR029044">
    <property type="entry name" value="Nucleotide-diphossugar_trans"/>
</dbReference>
<dbReference type="PANTHER" id="PTHR22916:SF51">
    <property type="entry name" value="GLYCOSYLTRANSFERASE EPSH-RELATED"/>
    <property type="match status" value="1"/>
</dbReference>
<dbReference type="CDD" id="cd00761">
    <property type="entry name" value="Glyco_tranf_GTA_type"/>
    <property type="match status" value="1"/>
</dbReference>
<dbReference type="Proteomes" id="UP001299220">
    <property type="component" value="Unassembled WGS sequence"/>
</dbReference>
<gene>
    <name evidence="4" type="ORF">JQM67_08795</name>
</gene>
<evidence type="ECO:0000256" key="1">
    <source>
        <dbReference type="ARBA" id="ARBA00022676"/>
    </source>
</evidence>
<evidence type="ECO:0000256" key="2">
    <source>
        <dbReference type="ARBA" id="ARBA00022679"/>
    </source>
</evidence>
<reference evidence="4 5" key="1">
    <citation type="submission" date="2020-12" db="EMBL/GenBank/DDBJ databases">
        <title>Whole genome sequences of gut porcine anaerobes.</title>
        <authorList>
            <person name="Kubasova T."/>
            <person name="Jahodarova E."/>
            <person name="Rychlik I."/>
        </authorList>
    </citation>
    <scope>NUCLEOTIDE SEQUENCE [LARGE SCALE GENOMIC DNA]</scope>
    <source>
        <strain evidence="4 5">An867</strain>
    </source>
</reference>
<feature type="domain" description="Glycosyltransferase 2-like" evidence="3">
    <location>
        <begin position="6"/>
        <end position="148"/>
    </location>
</feature>
<dbReference type="EMBL" id="JAFBIT010000002">
    <property type="protein sequence ID" value="MCF2652699.1"/>
    <property type="molecule type" value="Genomic_DNA"/>
</dbReference>
<dbReference type="InterPro" id="IPR001173">
    <property type="entry name" value="Glyco_trans_2-like"/>
</dbReference>
<proteinExistence type="predicted"/>
<keyword evidence="2" id="KW-0808">Transferase</keyword>
<name>A0ABS9CRX3_9FIRM</name>
<protein>
    <submittedName>
        <fullName evidence="4">Glycosyltransferase</fullName>
    </submittedName>
</protein>